<dbReference type="PANTHER" id="PTHR42695:SF5">
    <property type="entry name" value="GLUTAMINE AMIDOTRANSFERASE YLR126C-RELATED"/>
    <property type="match status" value="1"/>
</dbReference>
<dbReference type="STRING" id="1185766.SAMN05216224_102187"/>
<dbReference type="InterPro" id="IPR017926">
    <property type="entry name" value="GATASE"/>
</dbReference>
<comment type="caution">
    <text evidence="2">The sequence shown here is derived from an EMBL/GenBank/DDBJ whole genome shotgun (WGS) entry which is preliminary data.</text>
</comment>
<keyword evidence="2" id="KW-0315">Glutamine amidotransferase</keyword>
<feature type="domain" description="Glutamine amidotransferase" evidence="1">
    <location>
        <begin position="73"/>
        <end position="176"/>
    </location>
</feature>
<dbReference type="GO" id="GO:0016740">
    <property type="term" value="F:transferase activity"/>
    <property type="evidence" value="ECO:0007669"/>
    <property type="project" value="UniProtKB-KW"/>
</dbReference>
<name>A0A074TFZ8_9RHOB</name>
<keyword evidence="3" id="KW-1185">Reference proteome</keyword>
<dbReference type="InterPro" id="IPR044992">
    <property type="entry name" value="ChyE-like"/>
</dbReference>
<sequence length="232" mass="25579">MKIGILQTGQAPDVLREASGDYPDMFETLLEGRGLRFIRYDVEHMELPADVHDAEGWLITGSRHGAYEDHPFIAPLEEFIRKAVAEGVPLVGICFGHQIIAQALGGKVEKYQGGWAVGPQVYDFGGEAITLNAWHQDQVTELPPGARPLAQNEFCAYPALIYSDRAFTVQAHPEFRDEFVEGLMAARGRGVVPEPVMQAAAQRLGKPNGAQRIAAMIAEFFLQDRVRAHPES</sequence>
<organism evidence="2 3">
    <name type="scientific">Thioclava dalianensis</name>
    <dbReference type="NCBI Taxonomy" id="1185766"/>
    <lineage>
        <taxon>Bacteria</taxon>
        <taxon>Pseudomonadati</taxon>
        <taxon>Pseudomonadota</taxon>
        <taxon>Alphaproteobacteria</taxon>
        <taxon>Rhodobacterales</taxon>
        <taxon>Paracoccaceae</taxon>
        <taxon>Thioclava</taxon>
    </lineage>
</organism>
<dbReference type="CDD" id="cd01741">
    <property type="entry name" value="GATase1_1"/>
    <property type="match status" value="1"/>
</dbReference>
<dbReference type="GO" id="GO:0005829">
    <property type="term" value="C:cytosol"/>
    <property type="evidence" value="ECO:0007669"/>
    <property type="project" value="TreeGrafter"/>
</dbReference>
<gene>
    <name evidence="2" type="ORF">DL1_16225</name>
</gene>
<dbReference type="PANTHER" id="PTHR42695">
    <property type="entry name" value="GLUTAMINE AMIDOTRANSFERASE YLR126C-RELATED"/>
    <property type="match status" value="1"/>
</dbReference>
<evidence type="ECO:0000313" key="3">
    <source>
        <dbReference type="Proteomes" id="UP000027725"/>
    </source>
</evidence>
<keyword evidence="2" id="KW-0808">Transferase</keyword>
<dbReference type="AlphaFoldDB" id="A0A074TFZ8"/>
<dbReference type="Pfam" id="PF00117">
    <property type="entry name" value="GATase"/>
    <property type="match status" value="1"/>
</dbReference>
<dbReference type="Gene3D" id="3.40.50.880">
    <property type="match status" value="1"/>
</dbReference>
<dbReference type="EMBL" id="JHEH01000005">
    <property type="protein sequence ID" value="KEP70646.1"/>
    <property type="molecule type" value="Genomic_DNA"/>
</dbReference>
<accession>A0A074TFZ8</accession>
<dbReference type="eggNOG" id="COG0518">
    <property type="taxonomic scope" value="Bacteria"/>
</dbReference>
<protein>
    <submittedName>
        <fullName evidence="2">Glutamine amidotransferase</fullName>
    </submittedName>
</protein>
<dbReference type="Proteomes" id="UP000027725">
    <property type="component" value="Unassembled WGS sequence"/>
</dbReference>
<dbReference type="RefSeq" id="WP_038063941.1">
    <property type="nucleotide sequence ID" value="NZ_FOVB01000002.1"/>
</dbReference>
<dbReference type="OrthoDB" id="7365442at2"/>
<proteinExistence type="predicted"/>
<reference evidence="2 3" key="1">
    <citation type="submission" date="2014-03" db="EMBL/GenBank/DDBJ databases">
        <title>The draft genome sequence of Thioclava dalianensis DLFJ1-1.</title>
        <authorList>
            <person name="Lai Q."/>
            <person name="Shao Z."/>
        </authorList>
    </citation>
    <scope>NUCLEOTIDE SEQUENCE [LARGE SCALE GENOMIC DNA]</scope>
    <source>
        <strain evidence="2 3">DLFJ1-1</strain>
    </source>
</reference>
<dbReference type="SUPFAM" id="SSF52317">
    <property type="entry name" value="Class I glutamine amidotransferase-like"/>
    <property type="match status" value="1"/>
</dbReference>
<dbReference type="PROSITE" id="PS51273">
    <property type="entry name" value="GATASE_TYPE_1"/>
    <property type="match status" value="1"/>
</dbReference>
<evidence type="ECO:0000313" key="2">
    <source>
        <dbReference type="EMBL" id="KEP70646.1"/>
    </source>
</evidence>
<dbReference type="InterPro" id="IPR029062">
    <property type="entry name" value="Class_I_gatase-like"/>
</dbReference>
<evidence type="ECO:0000259" key="1">
    <source>
        <dbReference type="Pfam" id="PF00117"/>
    </source>
</evidence>